<protein>
    <submittedName>
        <fullName evidence="1">Uncharacterized protein</fullName>
    </submittedName>
</protein>
<sequence>MAETQDLKIQSLQTSTRSLSTLTKSLSKKYSNLFENLTGLPVSHDTKYYDICKYLPEFLNDLHTGQSSSLITSKEEKQYLEKSLGFISSYYRIISEQFVHEAPKVSLAESTLRSHGSKNEMWINMYRFVYDEEPHLDEIFTDMPLMSDDINITSESTIEN</sequence>
<reference evidence="1" key="1">
    <citation type="submission" date="2021-02" db="EMBL/GenBank/DDBJ databases">
        <authorList>
            <person name="Nowell W R."/>
        </authorList>
    </citation>
    <scope>NUCLEOTIDE SEQUENCE</scope>
</reference>
<comment type="caution">
    <text evidence="1">The sequence shown here is derived from an EMBL/GenBank/DDBJ whole genome shotgun (WGS) entry which is preliminary data.</text>
</comment>
<evidence type="ECO:0000313" key="2">
    <source>
        <dbReference type="Proteomes" id="UP000663828"/>
    </source>
</evidence>
<dbReference type="AlphaFoldDB" id="A0A816DP17"/>
<accession>A0A816DP17</accession>
<gene>
    <name evidence="1" type="ORF">XAT740_LOCUS53142</name>
</gene>
<dbReference type="EMBL" id="CAJNOR010008996">
    <property type="protein sequence ID" value="CAF1639951.1"/>
    <property type="molecule type" value="Genomic_DNA"/>
</dbReference>
<keyword evidence="2" id="KW-1185">Reference proteome</keyword>
<evidence type="ECO:0000313" key="1">
    <source>
        <dbReference type="EMBL" id="CAF1639951.1"/>
    </source>
</evidence>
<organism evidence="1 2">
    <name type="scientific">Adineta ricciae</name>
    <name type="common">Rotifer</name>
    <dbReference type="NCBI Taxonomy" id="249248"/>
    <lineage>
        <taxon>Eukaryota</taxon>
        <taxon>Metazoa</taxon>
        <taxon>Spiralia</taxon>
        <taxon>Gnathifera</taxon>
        <taxon>Rotifera</taxon>
        <taxon>Eurotatoria</taxon>
        <taxon>Bdelloidea</taxon>
        <taxon>Adinetida</taxon>
        <taxon>Adinetidae</taxon>
        <taxon>Adineta</taxon>
    </lineage>
</organism>
<proteinExistence type="predicted"/>
<dbReference type="Proteomes" id="UP000663828">
    <property type="component" value="Unassembled WGS sequence"/>
</dbReference>
<name>A0A816DP17_ADIRI</name>